<evidence type="ECO:0000256" key="5">
    <source>
        <dbReference type="ARBA" id="ARBA00023134"/>
    </source>
</evidence>
<proteinExistence type="inferred from homology"/>
<dbReference type="SMART" id="SM00175">
    <property type="entry name" value="RAB"/>
    <property type="match status" value="1"/>
</dbReference>
<comment type="similarity">
    <text evidence="9">Belongs to the small GTPase superfamily. RasD family.</text>
</comment>
<keyword evidence="8" id="KW-0636">Prenylation</keyword>
<dbReference type="GO" id="GO:0005525">
    <property type="term" value="F:GTP binding"/>
    <property type="evidence" value="ECO:0007669"/>
    <property type="project" value="UniProtKB-KW"/>
</dbReference>
<dbReference type="SMART" id="SM00173">
    <property type="entry name" value="RAS"/>
    <property type="match status" value="1"/>
</dbReference>
<keyword evidence="2" id="KW-1003">Cell membrane</keyword>
<dbReference type="InterPro" id="IPR027417">
    <property type="entry name" value="P-loop_NTPase"/>
</dbReference>
<keyword evidence="7" id="KW-0449">Lipoprotein</keyword>
<gene>
    <name evidence="10" type="ORF">KP79_PYT06545</name>
</gene>
<dbReference type="InterPro" id="IPR005225">
    <property type="entry name" value="Small_GTP-bd"/>
</dbReference>
<keyword evidence="4" id="KW-0547">Nucleotide-binding</keyword>
<name>A0A210Q350_MIZYE</name>
<dbReference type="Pfam" id="PF00071">
    <property type="entry name" value="Ras"/>
    <property type="match status" value="1"/>
</dbReference>
<keyword evidence="11" id="KW-1185">Reference proteome</keyword>
<dbReference type="InterPro" id="IPR052236">
    <property type="entry name" value="Small_GTPase_RasD"/>
</dbReference>
<dbReference type="NCBIfam" id="TIGR00231">
    <property type="entry name" value="small_GTP"/>
    <property type="match status" value="1"/>
</dbReference>
<evidence type="ECO:0000313" key="11">
    <source>
        <dbReference type="Proteomes" id="UP000242188"/>
    </source>
</evidence>
<evidence type="ECO:0000256" key="2">
    <source>
        <dbReference type="ARBA" id="ARBA00022475"/>
    </source>
</evidence>
<dbReference type="PRINTS" id="PR00449">
    <property type="entry name" value="RASTRNSFRMNG"/>
</dbReference>
<dbReference type="Proteomes" id="UP000242188">
    <property type="component" value="Unassembled WGS sequence"/>
</dbReference>
<evidence type="ECO:0000256" key="9">
    <source>
        <dbReference type="ARBA" id="ARBA00038061"/>
    </source>
</evidence>
<accession>A0A210Q350</accession>
<dbReference type="GO" id="GO:0005886">
    <property type="term" value="C:plasma membrane"/>
    <property type="evidence" value="ECO:0007669"/>
    <property type="project" value="UniProtKB-SubCell"/>
</dbReference>
<dbReference type="Gene3D" id="3.40.50.300">
    <property type="entry name" value="P-loop containing nucleotide triphosphate hydrolases"/>
    <property type="match status" value="1"/>
</dbReference>
<organism evidence="10 11">
    <name type="scientific">Mizuhopecten yessoensis</name>
    <name type="common">Japanese scallop</name>
    <name type="synonym">Patinopecten yessoensis</name>
    <dbReference type="NCBI Taxonomy" id="6573"/>
    <lineage>
        <taxon>Eukaryota</taxon>
        <taxon>Metazoa</taxon>
        <taxon>Spiralia</taxon>
        <taxon>Lophotrochozoa</taxon>
        <taxon>Mollusca</taxon>
        <taxon>Bivalvia</taxon>
        <taxon>Autobranchia</taxon>
        <taxon>Pteriomorphia</taxon>
        <taxon>Pectinida</taxon>
        <taxon>Pectinoidea</taxon>
        <taxon>Pectinidae</taxon>
        <taxon>Mizuhopecten</taxon>
    </lineage>
</organism>
<dbReference type="PANTHER" id="PTHR46149:SF7">
    <property type="entry name" value="GTP-BINDING PROTEIN DI-RAS2"/>
    <property type="match status" value="1"/>
</dbReference>
<evidence type="ECO:0000256" key="3">
    <source>
        <dbReference type="ARBA" id="ARBA00022481"/>
    </source>
</evidence>
<evidence type="ECO:0000256" key="7">
    <source>
        <dbReference type="ARBA" id="ARBA00023288"/>
    </source>
</evidence>
<dbReference type="PROSITE" id="PS51421">
    <property type="entry name" value="RAS"/>
    <property type="match status" value="1"/>
</dbReference>
<comment type="subcellular location">
    <subcellularLocation>
        <location evidence="1">Cell membrane</location>
        <topology evidence="1">Lipid-anchor</topology>
    </subcellularLocation>
</comment>
<dbReference type="OrthoDB" id="265044at2759"/>
<dbReference type="PROSITE" id="PS51420">
    <property type="entry name" value="RHO"/>
    <property type="match status" value="1"/>
</dbReference>
<evidence type="ECO:0000256" key="1">
    <source>
        <dbReference type="ARBA" id="ARBA00004193"/>
    </source>
</evidence>
<evidence type="ECO:0000256" key="8">
    <source>
        <dbReference type="ARBA" id="ARBA00023289"/>
    </source>
</evidence>
<dbReference type="EMBL" id="NEDP02005157">
    <property type="protein sequence ID" value="OWF43164.1"/>
    <property type="molecule type" value="Genomic_DNA"/>
</dbReference>
<keyword evidence="6" id="KW-0472">Membrane</keyword>
<comment type="caution">
    <text evidence="10">The sequence shown here is derived from an EMBL/GenBank/DDBJ whole genome shotgun (WGS) entry which is preliminary data.</text>
</comment>
<sequence>MMPGEETMLSKRLHGMQIGGKKGEEVEERHCRLTVMGASCVGKSAIISQFLYDTFSSDYHETVEDLHRKEVDINGSKVILDILDTAGTHEFPGMRKLAIATSDAFILVYSVDNDASFEEVKLLREQIVNERGDTNVPIVIVGNKADVGEQTRIMEQETAETIACVEWGCGYVEASAKQNLNIPQIFAEMLRLSDIPSLKIWEGQRTKRKRLLSAPLPTIHHVFETPKGPKRNSCAVS</sequence>
<protein>
    <submittedName>
        <fullName evidence="10">GTP-binding protein Rhes</fullName>
    </submittedName>
</protein>
<evidence type="ECO:0000256" key="4">
    <source>
        <dbReference type="ARBA" id="ARBA00022741"/>
    </source>
</evidence>
<dbReference type="STRING" id="6573.A0A210Q350"/>
<dbReference type="SMART" id="SM00174">
    <property type="entry name" value="RHO"/>
    <property type="match status" value="1"/>
</dbReference>
<reference evidence="10 11" key="1">
    <citation type="journal article" date="2017" name="Nat. Ecol. Evol.">
        <title>Scallop genome provides insights into evolution of bilaterian karyotype and development.</title>
        <authorList>
            <person name="Wang S."/>
            <person name="Zhang J."/>
            <person name="Jiao W."/>
            <person name="Li J."/>
            <person name="Xun X."/>
            <person name="Sun Y."/>
            <person name="Guo X."/>
            <person name="Huan P."/>
            <person name="Dong B."/>
            <person name="Zhang L."/>
            <person name="Hu X."/>
            <person name="Sun X."/>
            <person name="Wang J."/>
            <person name="Zhao C."/>
            <person name="Wang Y."/>
            <person name="Wang D."/>
            <person name="Huang X."/>
            <person name="Wang R."/>
            <person name="Lv J."/>
            <person name="Li Y."/>
            <person name="Zhang Z."/>
            <person name="Liu B."/>
            <person name="Lu W."/>
            <person name="Hui Y."/>
            <person name="Liang J."/>
            <person name="Zhou Z."/>
            <person name="Hou R."/>
            <person name="Li X."/>
            <person name="Liu Y."/>
            <person name="Li H."/>
            <person name="Ning X."/>
            <person name="Lin Y."/>
            <person name="Zhao L."/>
            <person name="Xing Q."/>
            <person name="Dou J."/>
            <person name="Li Y."/>
            <person name="Mao J."/>
            <person name="Guo H."/>
            <person name="Dou H."/>
            <person name="Li T."/>
            <person name="Mu C."/>
            <person name="Jiang W."/>
            <person name="Fu Q."/>
            <person name="Fu X."/>
            <person name="Miao Y."/>
            <person name="Liu J."/>
            <person name="Yu Q."/>
            <person name="Li R."/>
            <person name="Liao H."/>
            <person name="Li X."/>
            <person name="Kong Y."/>
            <person name="Jiang Z."/>
            <person name="Chourrout D."/>
            <person name="Li R."/>
            <person name="Bao Z."/>
        </authorList>
    </citation>
    <scope>NUCLEOTIDE SEQUENCE [LARGE SCALE GENOMIC DNA]</scope>
    <source>
        <strain evidence="10 11">PY_sf001</strain>
    </source>
</reference>
<dbReference type="PANTHER" id="PTHR46149">
    <property type="entry name" value="MIP08469P"/>
    <property type="match status" value="1"/>
</dbReference>
<keyword evidence="5" id="KW-0342">GTP-binding</keyword>
<dbReference type="SUPFAM" id="SSF52540">
    <property type="entry name" value="P-loop containing nucleoside triphosphate hydrolases"/>
    <property type="match status" value="1"/>
</dbReference>
<dbReference type="FunFam" id="3.40.50.300:FF:000475">
    <property type="entry name" value="GTP-binding protein Rhes"/>
    <property type="match status" value="1"/>
</dbReference>
<dbReference type="AlphaFoldDB" id="A0A210Q350"/>
<evidence type="ECO:0000313" key="10">
    <source>
        <dbReference type="EMBL" id="OWF43164.1"/>
    </source>
</evidence>
<dbReference type="InterPro" id="IPR001806">
    <property type="entry name" value="Small_GTPase"/>
</dbReference>
<keyword evidence="3" id="KW-0488">Methylation</keyword>
<dbReference type="GO" id="GO:0003924">
    <property type="term" value="F:GTPase activity"/>
    <property type="evidence" value="ECO:0007669"/>
    <property type="project" value="InterPro"/>
</dbReference>
<dbReference type="PROSITE" id="PS51419">
    <property type="entry name" value="RAB"/>
    <property type="match status" value="1"/>
</dbReference>
<evidence type="ECO:0000256" key="6">
    <source>
        <dbReference type="ARBA" id="ARBA00023136"/>
    </source>
</evidence>